<comment type="caution">
    <text evidence="1">The sequence shown here is derived from an EMBL/GenBank/DDBJ whole genome shotgun (WGS) entry which is preliminary data.</text>
</comment>
<protein>
    <submittedName>
        <fullName evidence="1">Uncharacterized protein</fullName>
    </submittedName>
</protein>
<accession>A0A4Z2GJ37</accession>
<dbReference type="Proteomes" id="UP000314294">
    <property type="component" value="Unassembled WGS sequence"/>
</dbReference>
<sequence>MSYGRKWCFFKEEVLTQREKVSSLALQLGLQLLAPCGSLSGAVQLVPQRAHAPQLSLQRPSKALFLSGEKNHQSTGFRLYLFLELLQLLFRGLDLQVRQHHQRILSHLQQVQVIRSHDPISVSL</sequence>
<dbReference type="AlphaFoldDB" id="A0A4Z2GJ37"/>
<keyword evidence="2" id="KW-1185">Reference proteome</keyword>
<gene>
    <name evidence="1" type="ORF">EYF80_037036</name>
</gene>
<name>A0A4Z2GJ37_9TELE</name>
<dbReference type="EMBL" id="SRLO01000537">
    <property type="protein sequence ID" value="TNN52732.1"/>
    <property type="molecule type" value="Genomic_DNA"/>
</dbReference>
<proteinExistence type="predicted"/>
<evidence type="ECO:0000313" key="1">
    <source>
        <dbReference type="EMBL" id="TNN52732.1"/>
    </source>
</evidence>
<evidence type="ECO:0000313" key="2">
    <source>
        <dbReference type="Proteomes" id="UP000314294"/>
    </source>
</evidence>
<organism evidence="1 2">
    <name type="scientific">Liparis tanakae</name>
    <name type="common">Tanaka's snailfish</name>
    <dbReference type="NCBI Taxonomy" id="230148"/>
    <lineage>
        <taxon>Eukaryota</taxon>
        <taxon>Metazoa</taxon>
        <taxon>Chordata</taxon>
        <taxon>Craniata</taxon>
        <taxon>Vertebrata</taxon>
        <taxon>Euteleostomi</taxon>
        <taxon>Actinopterygii</taxon>
        <taxon>Neopterygii</taxon>
        <taxon>Teleostei</taxon>
        <taxon>Neoteleostei</taxon>
        <taxon>Acanthomorphata</taxon>
        <taxon>Eupercaria</taxon>
        <taxon>Perciformes</taxon>
        <taxon>Cottioidei</taxon>
        <taxon>Cottales</taxon>
        <taxon>Liparidae</taxon>
        <taxon>Liparis</taxon>
    </lineage>
</organism>
<reference evidence="1 2" key="1">
    <citation type="submission" date="2019-03" db="EMBL/GenBank/DDBJ databases">
        <title>First draft genome of Liparis tanakae, snailfish: a comprehensive survey of snailfish specific genes.</title>
        <authorList>
            <person name="Kim W."/>
            <person name="Song I."/>
            <person name="Jeong J.-H."/>
            <person name="Kim D."/>
            <person name="Kim S."/>
            <person name="Ryu S."/>
            <person name="Song J.Y."/>
            <person name="Lee S.K."/>
        </authorList>
    </citation>
    <scope>NUCLEOTIDE SEQUENCE [LARGE SCALE GENOMIC DNA]</scope>
    <source>
        <tissue evidence="1">Muscle</tissue>
    </source>
</reference>